<reference evidence="1 2" key="1">
    <citation type="submission" date="2023-07" db="EMBL/GenBank/DDBJ databases">
        <title>Genomic Encyclopedia of Type Strains, Phase IV (KMG-IV): sequencing the most valuable type-strain genomes for metagenomic binning, comparative biology and taxonomic classification.</title>
        <authorList>
            <person name="Goeker M."/>
        </authorList>
    </citation>
    <scope>NUCLEOTIDE SEQUENCE [LARGE SCALE GENOMIC DNA]</scope>
    <source>
        <strain evidence="1 2">DSM 16419</strain>
    </source>
</reference>
<proteinExistence type="predicted"/>
<keyword evidence="2" id="KW-1185">Reference proteome</keyword>
<evidence type="ECO:0000313" key="1">
    <source>
        <dbReference type="EMBL" id="MDQ0427675.1"/>
    </source>
</evidence>
<name>A0ABU0GSV4_9BACL</name>
<dbReference type="Proteomes" id="UP001241988">
    <property type="component" value="Unassembled WGS sequence"/>
</dbReference>
<evidence type="ECO:0000313" key="2">
    <source>
        <dbReference type="Proteomes" id="UP001241988"/>
    </source>
</evidence>
<accession>A0ABU0GSV4</accession>
<comment type="caution">
    <text evidence="1">The sequence shown here is derived from an EMBL/GenBank/DDBJ whole genome shotgun (WGS) entry which is preliminary data.</text>
</comment>
<evidence type="ECO:0008006" key="3">
    <source>
        <dbReference type="Google" id="ProtNLM"/>
    </source>
</evidence>
<protein>
    <recommendedName>
        <fullName evidence="3">Phage tail protein</fullName>
    </recommendedName>
</protein>
<dbReference type="RefSeq" id="WP_308785946.1">
    <property type="nucleotide sequence ID" value="NZ_JAUSWB010000001.1"/>
</dbReference>
<dbReference type="EMBL" id="JAUSWB010000001">
    <property type="protein sequence ID" value="MDQ0427675.1"/>
    <property type="molecule type" value="Genomic_DNA"/>
</dbReference>
<organism evidence="1 2">
    <name type="scientific">Planomicrobium stackebrandtii</name>
    <dbReference type="NCBI Taxonomy" id="253160"/>
    <lineage>
        <taxon>Bacteria</taxon>
        <taxon>Bacillati</taxon>
        <taxon>Bacillota</taxon>
        <taxon>Bacilli</taxon>
        <taxon>Bacillales</taxon>
        <taxon>Caryophanaceae</taxon>
        <taxon>Planomicrobium</taxon>
    </lineage>
</organism>
<sequence>MNPEVRKIPFGQSNFIIGEGDDIMKFDGKEQLQAEGGEVTLTPMFEDVNIADYGPAVYDKRFVGMETAVTIVAAEETINIMELAMGATTAITATDGGATVGLMDAAIGTSMRAKGKRVFIHPRQYADTYTDLDITIYKMIADGEYTRSAANEQGNVTVTLTGLPRDGMDPSKPGNFYFIGGTDPNAAVPAG</sequence>
<gene>
    <name evidence="1" type="ORF">QOZ98_000500</name>
</gene>